<dbReference type="InterPro" id="IPR012902">
    <property type="entry name" value="N_methyl_site"/>
</dbReference>
<reference evidence="3" key="1">
    <citation type="journal article" date="2012" name="Science">
        <title>Fermentation, hydrogen, and sulfur metabolism in multiple uncultivated bacterial phyla.</title>
        <authorList>
            <person name="Wrighton K.C."/>
            <person name="Thomas B.C."/>
            <person name="Sharon I."/>
            <person name="Miller C.S."/>
            <person name="Castelle C.J."/>
            <person name="VerBerkmoes N.C."/>
            <person name="Wilkins M.J."/>
            <person name="Hettich R.L."/>
            <person name="Lipton M.S."/>
            <person name="Williams K.H."/>
            <person name="Long P.E."/>
            <person name="Banfield J.F."/>
        </authorList>
    </citation>
    <scope>NUCLEOTIDE SEQUENCE [LARGE SCALE GENOMIC DNA]</scope>
</reference>
<dbReference type="EMBL" id="AMFJ01021646">
    <property type="protein sequence ID" value="EKD66161.1"/>
    <property type="molecule type" value="Genomic_DNA"/>
</dbReference>
<dbReference type="InterPro" id="IPR000983">
    <property type="entry name" value="Bac_GSPG_pilin"/>
</dbReference>
<evidence type="ECO:0000256" key="1">
    <source>
        <dbReference type="ARBA" id="ARBA00022481"/>
    </source>
</evidence>
<dbReference type="PRINTS" id="PR00813">
    <property type="entry name" value="BCTERIALGSPG"/>
</dbReference>
<proteinExistence type="predicted"/>
<evidence type="ECO:0000313" key="3">
    <source>
        <dbReference type="EMBL" id="EKD66161.1"/>
    </source>
</evidence>
<accession>K2AWX0</accession>
<keyword evidence="1" id="KW-0488">Methylation</keyword>
<keyword evidence="2" id="KW-0812">Transmembrane</keyword>
<keyword evidence="2" id="KW-0472">Membrane</keyword>
<dbReference type="GO" id="GO:0015628">
    <property type="term" value="P:protein secretion by the type II secretion system"/>
    <property type="evidence" value="ECO:0007669"/>
    <property type="project" value="InterPro"/>
</dbReference>
<dbReference type="NCBIfam" id="TIGR02532">
    <property type="entry name" value="IV_pilin_GFxxxE"/>
    <property type="match status" value="1"/>
</dbReference>
<sequence length="593" mass="68766">MRSETSAFGVKTLNHKLKSFKGFTLVELIVVISILAILWTIAFLSFWWFSSKARDSDRISDTSSLSKWIELYQVQSWVYPTPENISWTWIIWTTTVAYKWEIQNQISSLAKISKTPKDPLSNNYYIYWTTSDYKQYQIATTLENSLSLWERAGVRVYADSPTYTARVIWNYKWLIKFSSWTTETWIANIPSLIYSSWNLLSSTNLYSINKSANLPYQIKDSIQWTLTPDKILLQLTWTAATLTWVNITNITTQTGIINSETLKTLWYDLSLLEKVILWTSSTQTPINSCATQPTYTNATFTPWSPTQINQVWQSNNSANPCYWTCGTGKTLVWNNCVSESCSWTDPNTINAISNATSTAGWTWNYNITPWVCTYSCNTNYTYNWSNACTDQTAPTWWNFTMPATTNSTSITLTVTCPTDAAWSTPIQIAYGNTSNPTNWTTCTSSISHTLTTWDWTKTVYVRFKDSVGNISGEVSNIISALIYWTHARVTNASYSWKMWWLSWADQKCNLEYTGSHLCRNNEFLSITDRTLNKYGQIHWARWNSCWDWTQDCYDREGCTSWSAQISASNTITRMMNGWYYWPCNRWWPLWCCY</sequence>
<comment type="caution">
    <text evidence="3">The sequence shown here is derived from an EMBL/GenBank/DDBJ whole genome shotgun (WGS) entry which is preliminary data.</text>
</comment>
<name>K2AWX0_9BACT</name>
<evidence type="ECO:0000256" key="2">
    <source>
        <dbReference type="SAM" id="Phobius"/>
    </source>
</evidence>
<feature type="transmembrane region" description="Helical" evidence="2">
    <location>
        <begin position="25"/>
        <end position="49"/>
    </location>
</feature>
<dbReference type="GO" id="GO:0015627">
    <property type="term" value="C:type II protein secretion system complex"/>
    <property type="evidence" value="ECO:0007669"/>
    <property type="project" value="InterPro"/>
</dbReference>
<dbReference type="Pfam" id="PF07963">
    <property type="entry name" value="N_methyl"/>
    <property type="match status" value="1"/>
</dbReference>
<gene>
    <name evidence="3" type="ORF">ACD_49C00060G0003</name>
</gene>
<protein>
    <submittedName>
        <fullName evidence="3">Uncharacterized protein</fullName>
    </submittedName>
</protein>
<dbReference type="PROSITE" id="PS00409">
    <property type="entry name" value="PROKAR_NTER_METHYL"/>
    <property type="match status" value="1"/>
</dbReference>
<dbReference type="AlphaFoldDB" id="K2AWX0"/>
<dbReference type="SUPFAM" id="SSF54523">
    <property type="entry name" value="Pili subunits"/>
    <property type="match status" value="1"/>
</dbReference>
<organism evidence="3">
    <name type="scientific">uncultured bacterium</name>
    <name type="common">gcode 4</name>
    <dbReference type="NCBI Taxonomy" id="1234023"/>
    <lineage>
        <taxon>Bacteria</taxon>
        <taxon>environmental samples</taxon>
    </lineage>
</organism>
<keyword evidence="2" id="KW-1133">Transmembrane helix</keyword>
<dbReference type="Gene3D" id="3.30.700.10">
    <property type="entry name" value="Glycoprotein, Type 4 Pilin"/>
    <property type="match status" value="1"/>
</dbReference>
<dbReference type="InterPro" id="IPR045584">
    <property type="entry name" value="Pilin-like"/>
</dbReference>